<feature type="domain" description="Pseudouridine synthase I TruA alpha/beta" evidence="9">
    <location>
        <begin position="182"/>
        <end position="284"/>
    </location>
</feature>
<dbReference type="InterPro" id="IPR020097">
    <property type="entry name" value="PsdUridine_synth_TruA_a/b_dom"/>
</dbReference>
<accession>A0A3D8VJC4</accession>
<evidence type="ECO:0000256" key="3">
    <source>
        <dbReference type="ARBA" id="ARBA00023235"/>
    </source>
</evidence>
<feature type="binding site" evidence="4 6">
    <location>
        <position position="149"/>
    </location>
    <ligand>
        <name>substrate</name>
    </ligand>
</feature>
<dbReference type="Pfam" id="PF01416">
    <property type="entry name" value="PseudoU_synth_1"/>
    <property type="match status" value="2"/>
</dbReference>
<comment type="function">
    <text evidence="4">Formation of pseudouridine at positions 38, 39 and 40 in the anticodon stem and loop of transfer RNAs.</text>
</comment>
<evidence type="ECO:0000256" key="5">
    <source>
        <dbReference type="PIRSR" id="PIRSR001430-1"/>
    </source>
</evidence>
<dbReference type="HAMAP" id="MF_00171">
    <property type="entry name" value="TruA"/>
    <property type="match status" value="1"/>
</dbReference>
<sequence length="295" mass="33056">MPARPNHSGPRRNAPHPVNTPAESSPPDSPVTHRFALGVEYDGNGFCGWQRLSKHGEPEREGEETLQAALEFAISFVAGHPVETICAGRTDAGVHAECQVVHFDSHAVRDPRSWMLGVTSRLPPSIAVRWCRPVPDDFHARFSARARRYRYRILNRPVRAALGRQYLSWERRPLDADAMHRAAQALLGENDFSSFRTVHCQSPHAWRELQDIRVTRTGDIVEVEVQANAFLHHMVRNIVGSLLMVGSGEKPERWIAELLETRDRTVAGPTAPPTGLVFLGPRYPAQWNLPAEVTL</sequence>
<dbReference type="PANTHER" id="PTHR11142:SF0">
    <property type="entry name" value="TRNA PSEUDOURIDINE SYNTHASE-LIKE 1"/>
    <property type="match status" value="1"/>
</dbReference>
<dbReference type="GO" id="GO:0031119">
    <property type="term" value="P:tRNA pseudouridine synthesis"/>
    <property type="evidence" value="ECO:0007669"/>
    <property type="project" value="UniProtKB-UniRule"/>
</dbReference>
<dbReference type="PANTHER" id="PTHR11142">
    <property type="entry name" value="PSEUDOURIDYLATE SYNTHASE"/>
    <property type="match status" value="1"/>
</dbReference>
<dbReference type="AlphaFoldDB" id="A0A3D8VJC4"/>
<gene>
    <name evidence="4" type="primary">truA</name>
    <name evidence="10" type="ORF">DX912_01525</name>
</gene>
<feature type="domain" description="Pseudouridine synthase I TruA alpha/beta" evidence="9">
    <location>
        <begin position="40"/>
        <end position="142"/>
    </location>
</feature>
<dbReference type="SUPFAM" id="SSF55120">
    <property type="entry name" value="Pseudouridine synthase"/>
    <property type="match status" value="1"/>
</dbReference>
<dbReference type="InterPro" id="IPR001406">
    <property type="entry name" value="PsdUridine_synth_TruA"/>
</dbReference>
<keyword evidence="2 4" id="KW-0819">tRNA processing</keyword>
<evidence type="ECO:0000259" key="9">
    <source>
        <dbReference type="Pfam" id="PF01416"/>
    </source>
</evidence>
<keyword evidence="11" id="KW-1185">Reference proteome</keyword>
<evidence type="ECO:0000256" key="4">
    <source>
        <dbReference type="HAMAP-Rule" id="MF_00171"/>
    </source>
</evidence>
<reference evidence="10 11" key="1">
    <citation type="submission" date="2018-08" db="EMBL/GenBank/DDBJ databases">
        <title>Lysobacter soli KCTC 22011, whole genome shotgun sequence.</title>
        <authorList>
            <person name="Zhang X."/>
            <person name="Feng G."/>
            <person name="Zhu H."/>
        </authorList>
    </citation>
    <scope>NUCLEOTIDE SEQUENCE [LARGE SCALE GENOMIC DNA]</scope>
    <source>
        <strain evidence="10 11">KCTC 22011</strain>
    </source>
</reference>
<evidence type="ECO:0000256" key="1">
    <source>
        <dbReference type="ARBA" id="ARBA00009375"/>
    </source>
</evidence>
<dbReference type="Gene3D" id="3.30.70.660">
    <property type="entry name" value="Pseudouridine synthase I, catalytic domain, C-terminal subdomain"/>
    <property type="match status" value="1"/>
</dbReference>
<organism evidence="10 11">
    <name type="scientific">Lysobacter soli</name>
    <dbReference type="NCBI Taxonomy" id="453783"/>
    <lineage>
        <taxon>Bacteria</taxon>
        <taxon>Pseudomonadati</taxon>
        <taxon>Pseudomonadota</taxon>
        <taxon>Gammaproteobacteria</taxon>
        <taxon>Lysobacterales</taxon>
        <taxon>Lysobacteraceae</taxon>
        <taxon>Lysobacter</taxon>
    </lineage>
</organism>
<evidence type="ECO:0000313" key="10">
    <source>
        <dbReference type="EMBL" id="RDY69466.1"/>
    </source>
</evidence>
<feature type="region of interest" description="Disordered" evidence="8">
    <location>
        <begin position="1"/>
        <end position="32"/>
    </location>
</feature>
<evidence type="ECO:0000313" key="11">
    <source>
        <dbReference type="Proteomes" id="UP000256829"/>
    </source>
</evidence>
<dbReference type="Proteomes" id="UP000256829">
    <property type="component" value="Unassembled WGS sequence"/>
</dbReference>
<dbReference type="InterPro" id="IPR020095">
    <property type="entry name" value="PsdUridine_synth_TruA_C"/>
</dbReference>
<evidence type="ECO:0000256" key="8">
    <source>
        <dbReference type="SAM" id="MobiDB-lite"/>
    </source>
</evidence>
<dbReference type="EC" id="5.4.99.12" evidence="4"/>
<comment type="similarity">
    <text evidence="1 4 7">Belongs to the tRNA pseudouridine synthase TruA family.</text>
</comment>
<comment type="catalytic activity">
    <reaction evidence="4 7">
        <text>uridine(38/39/40) in tRNA = pseudouridine(38/39/40) in tRNA</text>
        <dbReference type="Rhea" id="RHEA:22376"/>
        <dbReference type="Rhea" id="RHEA-COMP:10085"/>
        <dbReference type="Rhea" id="RHEA-COMP:10087"/>
        <dbReference type="ChEBI" id="CHEBI:65314"/>
        <dbReference type="ChEBI" id="CHEBI:65315"/>
        <dbReference type="EC" id="5.4.99.12"/>
    </reaction>
</comment>
<dbReference type="Gene3D" id="3.30.70.580">
    <property type="entry name" value="Pseudouridine synthase I, catalytic domain, N-terminal subdomain"/>
    <property type="match status" value="1"/>
</dbReference>
<keyword evidence="3 4" id="KW-0413">Isomerase</keyword>
<evidence type="ECO:0000256" key="6">
    <source>
        <dbReference type="PIRSR" id="PIRSR001430-2"/>
    </source>
</evidence>
<dbReference type="CDD" id="cd02570">
    <property type="entry name" value="PseudoU_synth_EcTruA"/>
    <property type="match status" value="1"/>
</dbReference>
<feature type="active site" description="Nucleophile" evidence="4 5">
    <location>
        <position position="91"/>
    </location>
</feature>
<evidence type="ECO:0000256" key="7">
    <source>
        <dbReference type="RuleBase" id="RU003792"/>
    </source>
</evidence>
<dbReference type="PIRSF" id="PIRSF001430">
    <property type="entry name" value="tRNA_psdUrid_synth"/>
    <property type="match status" value="1"/>
</dbReference>
<comment type="caution">
    <text evidence="4">Lacks conserved residue(s) required for the propagation of feature annotation.</text>
</comment>
<comment type="caution">
    <text evidence="10">The sequence shown here is derived from an EMBL/GenBank/DDBJ whole genome shotgun (WGS) entry which is preliminary data.</text>
</comment>
<dbReference type="InterPro" id="IPR020094">
    <property type="entry name" value="TruA/RsuA/RluB/E/F_N"/>
</dbReference>
<evidence type="ECO:0000256" key="2">
    <source>
        <dbReference type="ARBA" id="ARBA00022694"/>
    </source>
</evidence>
<proteinExistence type="inferred from homology"/>
<dbReference type="InterPro" id="IPR020103">
    <property type="entry name" value="PsdUridine_synth_cat_dom_sf"/>
</dbReference>
<protein>
    <recommendedName>
        <fullName evidence="4">tRNA pseudouridine synthase A</fullName>
        <ecNumber evidence="4">5.4.99.12</ecNumber>
    </recommendedName>
    <alternativeName>
        <fullName evidence="4">tRNA pseudouridine(38-40) synthase</fullName>
    </alternativeName>
    <alternativeName>
        <fullName evidence="4">tRNA pseudouridylate synthase I</fullName>
    </alternativeName>
    <alternativeName>
        <fullName evidence="4">tRNA-uridine isomerase I</fullName>
    </alternativeName>
</protein>
<comment type="subunit">
    <text evidence="4">Homodimer.</text>
</comment>
<dbReference type="NCBIfam" id="TIGR00071">
    <property type="entry name" value="hisT_truA"/>
    <property type="match status" value="1"/>
</dbReference>
<dbReference type="GO" id="GO:0160147">
    <property type="term" value="F:tRNA pseudouridine(38-40) synthase activity"/>
    <property type="evidence" value="ECO:0007669"/>
    <property type="project" value="UniProtKB-EC"/>
</dbReference>
<dbReference type="FunFam" id="3.30.70.580:FF:000001">
    <property type="entry name" value="tRNA pseudouridine synthase A"/>
    <property type="match status" value="1"/>
</dbReference>
<dbReference type="GO" id="GO:0003723">
    <property type="term" value="F:RNA binding"/>
    <property type="evidence" value="ECO:0007669"/>
    <property type="project" value="InterPro"/>
</dbReference>
<dbReference type="EMBL" id="QTJR01000001">
    <property type="protein sequence ID" value="RDY69466.1"/>
    <property type="molecule type" value="Genomic_DNA"/>
</dbReference>
<name>A0A3D8VJC4_9GAMM</name>